<dbReference type="Proteomes" id="UP000237662">
    <property type="component" value="Unassembled WGS sequence"/>
</dbReference>
<sequence length="52" mass="5753">MDRNSAAGFRQNTVPRMVVGEMAVAKTGRPRPEVKVRLSNKSWRPRGTLGEG</sequence>
<keyword evidence="2" id="KW-1185">Reference proteome</keyword>
<comment type="caution">
    <text evidence="1">The sequence shown here is derived from an EMBL/GenBank/DDBJ whole genome shotgun (WGS) entry which is preliminary data.</text>
</comment>
<evidence type="ECO:0000313" key="2">
    <source>
        <dbReference type="Proteomes" id="UP000237662"/>
    </source>
</evidence>
<dbReference type="AlphaFoldDB" id="A0A2S6I855"/>
<protein>
    <submittedName>
        <fullName evidence="1">Uncharacterized protein</fullName>
    </submittedName>
</protein>
<name>A0A2S6I855_9BACT</name>
<dbReference type="EMBL" id="PTJC01000005">
    <property type="protein sequence ID" value="PPK87659.1"/>
    <property type="molecule type" value="Genomic_DNA"/>
</dbReference>
<accession>A0A2S6I855</accession>
<organism evidence="1 2">
    <name type="scientific">Neolewinella xylanilytica</name>
    <dbReference type="NCBI Taxonomy" id="1514080"/>
    <lineage>
        <taxon>Bacteria</taxon>
        <taxon>Pseudomonadati</taxon>
        <taxon>Bacteroidota</taxon>
        <taxon>Saprospiria</taxon>
        <taxon>Saprospirales</taxon>
        <taxon>Lewinellaceae</taxon>
        <taxon>Neolewinella</taxon>
    </lineage>
</organism>
<proteinExistence type="predicted"/>
<gene>
    <name evidence="1" type="ORF">CLV84_0607</name>
</gene>
<reference evidence="1 2" key="1">
    <citation type="submission" date="2018-02" db="EMBL/GenBank/DDBJ databases">
        <title>Genomic Encyclopedia of Archaeal and Bacterial Type Strains, Phase II (KMG-II): from individual species to whole genera.</title>
        <authorList>
            <person name="Goeker M."/>
        </authorList>
    </citation>
    <scope>NUCLEOTIDE SEQUENCE [LARGE SCALE GENOMIC DNA]</scope>
    <source>
        <strain evidence="1 2">DSM 29526</strain>
    </source>
</reference>
<evidence type="ECO:0000313" key="1">
    <source>
        <dbReference type="EMBL" id="PPK87659.1"/>
    </source>
</evidence>